<evidence type="ECO:0000313" key="6">
    <source>
        <dbReference type="Proteomes" id="UP000663856"/>
    </source>
</evidence>
<dbReference type="Proteomes" id="UP000663866">
    <property type="component" value="Unassembled WGS sequence"/>
</dbReference>
<evidence type="ECO:0000256" key="1">
    <source>
        <dbReference type="SAM" id="MobiDB-lite"/>
    </source>
</evidence>
<dbReference type="Proteomes" id="UP000663887">
    <property type="component" value="Unassembled WGS sequence"/>
</dbReference>
<evidence type="ECO:0000313" key="4">
    <source>
        <dbReference type="EMBL" id="CAF4166654.1"/>
    </source>
</evidence>
<name>A0A817ABD9_9BILA</name>
<keyword evidence="7" id="KW-1185">Reference proteome</keyword>
<sequence length="885" mass="102878">MEQLSSLNTTEPIDFNNLNIVIHPRPPRRRQSGASLVPFRPYVKCLTSVRKPFAFANGKDSWVTMGKTEQLFKQENARCIGSLMDDCDISDVIRWDIEGESTRLPMMCKLWIIVDGAVVERGKPHLVQDAAVQVFTSGRNRHSIFSTELRYRQVIMPKIDRRRRHSWHEINEYHSVPYYQYTRSVRSGNSKGVQCDLDNEHLISSEEILPFINEEAVDEHQTTNLEQHNAAETVHNQPILYERVHVSIMTQTEYKLMDQSTETDYEFVKLFNLDVETNEDLLSSIANPYICDENISSNYDCQTKTMNRNGQQYSNKSVSTGDDYPQWWLQLSTNIVLSSYITKHGEEKEINLLRISPRQCDQSIQTANEEDIEMLLERQRTPSSTRSSNIRKSSSSMTINNHYEIIDEIDDGNNARRCLPCIDHRQRMDSHGDLDSHLSDYQIDSSSTCGNRRSRRITTSSKQSDTGYNTVTSNFDQQSYSTLDPCTIQSPHNHSISEINRKVRTKSSENTSTTVLANLVERYERTLRERQRAIAIIDNELLDIDDVLKRYREKMRNPTIVQSDRTTQLYRDISLIPSHSQEKNPSDSQCTTHLTKSACQSLPSRTGEELFQDYVPSSSMRIENSSLHYSRQRQPRFDYCDLCLNDHSTGTSWIRLNEQRIDELQKRIDLMLQNDDIEEAKFLSANSKLIANTASKRIDSIFMRKSHRQNRITYYHDRILLPYRYNFRLPYRPTQSLTTSPRLLTRTVTRSRIPASKSVRISTNHDYIPNQINLREQISSLKSISRPTVSILRRNNSNSISRSRRLVGTSHIWKSNIDGTVYILEQFSIPRYYRLYNDVNFREVYNFARTLQSYVTHNRITSKDYSSIVKSFALEQQLPTITSLA</sequence>
<protein>
    <submittedName>
        <fullName evidence="3">Uncharacterized protein</fullName>
    </submittedName>
</protein>
<dbReference type="EMBL" id="CAJNRG010004115">
    <property type="protein sequence ID" value="CAF2063431.1"/>
    <property type="molecule type" value="Genomic_DNA"/>
</dbReference>
<reference evidence="3" key="1">
    <citation type="submission" date="2021-02" db="EMBL/GenBank/DDBJ databases">
        <authorList>
            <person name="Nowell W R."/>
        </authorList>
    </citation>
    <scope>NUCLEOTIDE SEQUENCE</scope>
</reference>
<accession>A0A817ABD9</accession>
<organism evidence="3 6">
    <name type="scientific">Rotaria magnacalcarata</name>
    <dbReference type="NCBI Taxonomy" id="392030"/>
    <lineage>
        <taxon>Eukaryota</taxon>
        <taxon>Metazoa</taxon>
        <taxon>Spiralia</taxon>
        <taxon>Gnathifera</taxon>
        <taxon>Rotifera</taxon>
        <taxon>Eurotatoria</taxon>
        <taxon>Bdelloidea</taxon>
        <taxon>Philodinida</taxon>
        <taxon>Philodinidae</taxon>
        <taxon>Rotaria</taxon>
    </lineage>
</organism>
<dbReference type="EMBL" id="CAJOBF010005775">
    <property type="protein sequence ID" value="CAF4186382.1"/>
    <property type="molecule type" value="Genomic_DNA"/>
</dbReference>
<comment type="caution">
    <text evidence="3">The sequence shown here is derived from an EMBL/GenBank/DDBJ whole genome shotgun (WGS) entry which is preliminary data.</text>
</comment>
<evidence type="ECO:0000313" key="7">
    <source>
        <dbReference type="Proteomes" id="UP000663866"/>
    </source>
</evidence>
<dbReference type="AlphaFoldDB" id="A0A817ABD9"/>
<dbReference type="Proteomes" id="UP000663856">
    <property type="component" value="Unassembled WGS sequence"/>
</dbReference>
<gene>
    <name evidence="4" type="ORF">OVN521_LOCUS24456</name>
    <name evidence="5" type="ORF">UXM345_LOCUS27166</name>
    <name evidence="3" type="ORF">WKI299_LOCUS37170</name>
    <name evidence="2" type="ORF">XDN619_LOCUS11007</name>
</gene>
<evidence type="ECO:0000313" key="5">
    <source>
        <dbReference type="EMBL" id="CAF4186382.1"/>
    </source>
</evidence>
<feature type="region of interest" description="Disordered" evidence="1">
    <location>
        <begin position="443"/>
        <end position="469"/>
    </location>
</feature>
<dbReference type="EMBL" id="CAJNRF010018311">
    <property type="protein sequence ID" value="CAF2253209.1"/>
    <property type="molecule type" value="Genomic_DNA"/>
</dbReference>
<proteinExistence type="predicted"/>
<dbReference type="EMBL" id="CAJOBG010005815">
    <property type="protein sequence ID" value="CAF4166654.1"/>
    <property type="molecule type" value="Genomic_DNA"/>
</dbReference>
<dbReference type="Proteomes" id="UP000663842">
    <property type="component" value="Unassembled WGS sequence"/>
</dbReference>
<evidence type="ECO:0000313" key="3">
    <source>
        <dbReference type="EMBL" id="CAF2253209.1"/>
    </source>
</evidence>
<evidence type="ECO:0000313" key="2">
    <source>
        <dbReference type="EMBL" id="CAF2063431.1"/>
    </source>
</evidence>